<gene>
    <name evidence="4" type="ORF">LJ739_12545</name>
</gene>
<evidence type="ECO:0000259" key="3">
    <source>
        <dbReference type="SMART" id="SM00062"/>
    </source>
</evidence>
<protein>
    <submittedName>
        <fullName evidence="4">Transporter substrate-binding domain-containing protein</fullName>
    </submittedName>
</protein>
<organism evidence="4 5">
    <name type="scientific">Fluctibacter halophilus</name>
    <dbReference type="NCBI Taxonomy" id="226011"/>
    <lineage>
        <taxon>Bacteria</taxon>
        <taxon>Pseudomonadati</taxon>
        <taxon>Pseudomonadota</taxon>
        <taxon>Gammaproteobacteria</taxon>
        <taxon>Alteromonadales</taxon>
        <taxon>Alteromonadaceae</taxon>
        <taxon>Fluctibacter</taxon>
    </lineage>
</organism>
<dbReference type="RefSeq" id="WP_229160979.1">
    <property type="nucleotide sequence ID" value="NZ_JAJEWP010000003.1"/>
</dbReference>
<feature type="domain" description="Solute-binding protein family 3/N-terminal" evidence="3">
    <location>
        <begin position="29"/>
        <end position="245"/>
    </location>
</feature>
<name>A0ABS8G9E9_9ALTE</name>
<accession>A0ABS8G9E9</accession>
<comment type="similarity">
    <text evidence="1">Belongs to the bacterial solute-binding protein 3 family.</text>
</comment>
<evidence type="ECO:0000256" key="2">
    <source>
        <dbReference type="ARBA" id="ARBA00022729"/>
    </source>
</evidence>
<dbReference type="SMART" id="SM00062">
    <property type="entry name" value="PBPb"/>
    <property type="match status" value="1"/>
</dbReference>
<evidence type="ECO:0000313" key="5">
    <source>
        <dbReference type="Proteomes" id="UP001520878"/>
    </source>
</evidence>
<dbReference type="EMBL" id="JAJEWP010000003">
    <property type="protein sequence ID" value="MCC2617073.1"/>
    <property type="molecule type" value="Genomic_DNA"/>
</dbReference>
<dbReference type="Proteomes" id="UP001520878">
    <property type="component" value="Unassembled WGS sequence"/>
</dbReference>
<keyword evidence="5" id="KW-1185">Reference proteome</keyword>
<proteinExistence type="inferred from homology"/>
<dbReference type="PANTHER" id="PTHR35936">
    <property type="entry name" value="MEMBRANE-BOUND LYTIC MUREIN TRANSGLYCOSYLASE F"/>
    <property type="match status" value="1"/>
</dbReference>
<dbReference type="Gene3D" id="3.40.190.10">
    <property type="entry name" value="Periplasmic binding protein-like II"/>
    <property type="match status" value="2"/>
</dbReference>
<dbReference type="PANTHER" id="PTHR35936:SF25">
    <property type="entry name" value="ABC TRANSPORTER SUBSTRATE-BINDING PROTEIN"/>
    <property type="match status" value="1"/>
</dbReference>
<sequence length="262" mass="29543">MVKFLRTLVHLWLWGHIAVGGMLVVEAKNLDVAVGWTKPPYVIADGNTGFELDLVRSVFRSMGHDITPIYVPFGRSQTMLKEGMVDLTLTMTEQMGIPSAQLSDEYVVYQNVAISLKSSKLAIDSIEQLHHHTVVAFQNASLVLGDEYRQAVEQSRLYIELPEQRRQVEMLLMGNAAVAVMDINIFIHLSRVLTGENQLYNVNVHKLFPATPYRVGFKDAALKEAFNLALARFMASDQYQWLKYNYAFYDARNAAAGVNEAQ</sequence>
<evidence type="ECO:0000313" key="4">
    <source>
        <dbReference type="EMBL" id="MCC2617073.1"/>
    </source>
</evidence>
<dbReference type="SUPFAM" id="SSF53850">
    <property type="entry name" value="Periplasmic binding protein-like II"/>
    <property type="match status" value="1"/>
</dbReference>
<keyword evidence="2" id="KW-0732">Signal</keyword>
<dbReference type="Pfam" id="PF00497">
    <property type="entry name" value="SBP_bac_3"/>
    <property type="match status" value="1"/>
</dbReference>
<dbReference type="InterPro" id="IPR001638">
    <property type="entry name" value="Solute-binding_3/MltF_N"/>
</dbReference>
<reference evidence="4 5" key="1">
    <citation type="submission" date="2021-10" db="EMBL/GenBank/DDBJ databases">
        <title>Draft genome of Aestuariibacter halophilus JC2043.</title>
        <authorList>
            <person name="Emsley S.A."/>
            <person name="Pfannmuller K.M."/>
            <person name="Ushijima B."/>
            <person name="Saw J.H."/>
            <person name="Videau P."/>
        </authorList>
    </citation>
    <scope>NUCLEOTIDE SEQUENCE [LARGE SCALE GENOMIC DNA]</scope>
    <source>
        <strain evidence="4 5">JC2043</strain>
    </source>
</reference>
<evidence type="ECO:0000256" key="1">
    <source>
        <dbReference type="ARBA" id="ARBA00010333"/>
    </source>
</evidence>
<comment type="caution">
    <text evidence="4">The sequence shown here is derived from an EMBL/GenBank/DDBJ whole genome shotgun (WGS) entry which is preliminary data.</text>
</comment>